<evidence type="ECO:0000256" key="7">
    <source>
        <dbReference type="SAM" id="Phobius"/>
    </source>
</evidence>
<keyword evidence="9" id="KW-1185">Reference proteome</keyword>
<accession>A0A3N5D8B6</accession>
<evidence type="ECO:0000256" key="4">
    <source>
        <dbReference type="ARBA" id="ARBA00022989"/>
    </source>
</evidence>
<feature type="transmembrane region" description="Helical" evidence="7">
    <location>
        <begin position="216"/>
        <end position="239"/>
    </location>
</feature>
<name>A0A3N5D8B6_9SPHN</name>
<dbReference type="Pfam" id="PF01594">
    <property type="entry name" value="AI-2E_transport"/>
    <property type="match status" value="1"/>
</dbReference>
<dbReference type="AlphaFoldDB" id="A0A3N5D8B6"/>
<dbReference type="PANTHER" id="PTHR21716:SF62">
    <property type="entry name" value="TRANSPORT PROTEIN YDBI-RELATED"/>
    <property type="match status" value="1"/>
</dbReference>
<evidence type="ECO:0000256" key="5">
    <source>
        <dbReference type="ARBA" id="ARBA00023136"/>
    </source>
</evidence>
<dbReference type="PANTHER" id="PTHR21716">
    <property type="entry name" value="TRANSMEMBRANE PROTEIN"/>
    <property type="match status" value="1"/>
</dbReference>
<feature type="region of interest" description="Disordered" evidence="6">
    <location>
        <begin position="352"/>
        <end position="383"/>
    </location>
</feature>
<dbReference type="OrthoDB" id="5761230at2"/>
<protein>
    <submittedName>
        <fullName evidence="8">AI-2E family transporter</fullName>
    </submittedName>
</protein>
<organism evidence="8 9">
    <name type="scientific">Aurantiacibacter spongiae</name>
    <dbReference type="NCBI Taxonomy" id="2488860"/>
    <lineage>
        <taxon>Bacteria</taxon>
        <taxon>Pseudomonadati</taxon>
        <taxon>Pseudomonadota</taxon>
        <taxon>Alphaproteobacteria</taxon>
        <taxon>Sphingomonadales</taxon>
        <taxon>Erythrobacteraceae</taxon>
        <taxon>Aurantiacibacter</taxon>
    </lineage>
</organism>
<evidence type="ECO:0000313" key="9">
    <source>
        <dbReference type="Proteomes" id="UP000275232"/>
    </source>
</evidence>
<keyword evidence="3 7" id="KW-0812">Transmembrane</keyword>
<dbReference type="GO" id="GO:0016020">
    <property type="term" value="C:membrane"/>
    <property type="evidence" value="ECO:0007669"/>
    <property type="project" value="UniProtKB-SubCell"/>
</dbReference>
<comment type="similarity">
    <text evidence="2">Belongs to the autoinducer-2 exporter (AI-2E) (TC 2.A.86) family.</text>
</comment>
<gene>
    <name evidence="8" type="ORF">EG799_03825</name>
</gene>
<feature type="compositionally biased region" description="Basic and acidic residues" evidence="6">
    <location>
        <begin position="369"/>
        <end position="383"/>
    </location>
</feature>
<comment type="caution">
    <text evidence="8">The sequence shown here is derived from an EMBL/GenBank/DDBJ whole genome shotgun (WGS) entry which is preliminary data.</text>
</comment>
<reference evidence="8 9" key="1">
    <citation type="submission" date="2018-11" db="EMBL/GenBank/DDBJ databases">
        <title>Erythrobacter spongiae sp. nov., isolated from a marine sponge.</title>
        <authorList>
            <person name="Zhuang L."/>
            <person name="Luo L."/>
        </authorList>
    </citation>
    <scope>NUCLEOTIDE SEQUENCE [LARGE SCALE GENOMIC DNA]</scope>
    <source>
        <strain evidence="8 9">HN-E23</strain>
    </source>
</reference>
<proteinExistence type="inferred from homology"/>
<evidence type="ECO:0000256" key="1">
    <source>
        <dbReference type="ARBA" id="ARBA00004141"/>
    </source>
</evidence>
<dbReference type="Proteomes" id="UP000275232">
    <property type="component" value="Unassembled WGS sequence"/>
</dbReference>
<feature type="compositionally biased region" description="Basic and acidic residues" evidence="6">
    <location>
        <begin position="352"/>
        <end position="363"/>
    </location>
</feature>
<keyword evidence="4 7" id="KW-1133">Transmembrane helix</keyword>
<feature type="transmembrane region" description="Helical" evidence="7">
    <location>
        <begin position="157"/>
        <end position="180"/>
    </location>
</feature>
<evidence type="ECO:0000256" key="3">
    <source>
        <dbReference type="ARBA" id="ARBA00022692"/>
    </source>
</evidence>
<comment type="subcellular location">
    <subcellularLocation>
        <location evidence="1">Membrane</location>
        <topology evidence="1">Multi-pass membrane protein</topology>
    </subcellularLocation>
</comment>
<feature type="transmembrane region" description="Helical" evidence="7">
    <location>
        <begin position="315"/>
        <end position="338"/>
    </location>
</feature>
<sequence>MSELRDAPEGDEMGASPTRISSPELRFEAWRAFVWAAVIGLLALAVYISQSLLVIFGAMVFAALVDGGARLLRRVLPIGRGPRIALVLLFAIAFLVWLGYYAGSSVSQEAAQFPTIIAGQAGSFFAWLREQGFSISLDSVEGMIGQAISGFGTVTRALGGILGGLTTVLLIVIVGIYVALEPRLYERGVAWMLPRARRADFHDTVSKMAYSMRRLLFGRLVGMVFEGVFTYVALMAYGLVTGDQIPMAALLATLTGLLAFIPNIGAIVSGALMVLVGFSGGTQMGIYTIVVYLFIQNFDGYVVVPMIARKTVDLAPALVLAMQLVMGILFGILGLLLADPLLAMIKVALEQRSKDKEREDDPRSPASDHLVEGPRLKQEKASA</sequence>
<evidence type="ECO:0000256" key="6">
    <source>
        <dbReference type="SAM" id="MobiDB-lite"/>
    </source>
</evidence>
<feature type="transmembrane region" description="Helical" evidence="7">
    <location>
        <begin position="29"/>
        <end position="48"/>
    </location>
</feature>
<dbReference type="EMBL" id="RPFZ01000001">
    <property type="protein sequence ID" value="RPF70848.1"/>
    <property type="molecule type" value="Genomic_DNA"/>
</dbReference>
<feature type="transmembrane region" description="Helical" evidence="7">
    <location>
        <begin position="245"/>
        <end position="264"/>
    </location>
</feature>
<evidence type="ECO:0000256" key="2">
    <source>
        <dbReference type="ARBA" id="ARBA00009773"/>
    </source>
</evidence>
<dbReference type="InterPro" id="IPR002549">
    <property type="entry name" value="AI-2E-like"/>
</dbReference>
<dbReference type="RefSeq" id="WP_123878715.1">
    <property type="nucleotide sequence ID" value="NZ_RPFZ01000001.1"/>
</dbReference>
<keyword evidence="5 7" id="KW-0472">Membrane</keyword>
<dbReference type="GO" id="GO:0055085">
    <property type="term" value="P:transmembrane transport"/>
    <property type="evidence" value="ECO:0007669"/>
    <property type="project" value="TreeGrafter"/>
</dbReference>
<feature type="transmembrane region" description="Helical" evidence="7">
    <location>
        <begin position="271"/>
        <end position="295"/>
    </location>
</feature>
<feature type="transmembrane region" description="Helical" evidence="7">
    <location>
        <begin position="84"/>
        <end position="103"/>
    </location>
</feature>
<evidence type="ECO:0000313" key="8">
    <source>
        <dbReference type="EMBL" id="RPF70848.1"/>
    </source>
</evidence>